<reference evidence="1 2" key="1">
    <citation type="submission" date="2024-04" db="EMBL/GenBank/DDBJ databases">
        <title>genome sequences of Mucor flavus KT1a and Helicostylum pulchrum KT1b strains isolation_sourced from the surface of a dry-aged beef.</title>
        <authorList>
            <person name="Toyotome T."/>
            <person name="Hosono M."/>
            <person name="Torimaru M."/>
            <person name="Fukuda K."/>
            <person name="Mikami N."/>
        </authorList>
    </citation>
    <scope>NUCLEOTIDE SEQUENCE [LARGE SCALE GENOMIC DNA]</scope>
    <source>
        <strain evidence="1 2">KT1b</strain>
    </source>
</reference>
<dbReference type="EMBL" id="BAABUJ010000014">
    <property type="protein sequence ID" value="GAA5800022.1"/>
    <property type="molecule type" value="Genomic_DNA"/>
</dbReference>
<gene>
    <name evidence="1" type="ORF">HPULCUR_005443</name>
</gene>
<organism evidence="1 2">
    <name type="scientific">Helicostylum pulchrum</name>
    <dbReference type="NCBI Taxonomy" id="562976"/>
    <lineage>
        <taxon>Eukaryota</taxon>
        <taxon>Fungi</taxon>
        <taxon>Fungi incertae sedis</taxon>
        <taxon>Mucoromycota</taxon>
        <taxon>Mucoromycotina</taxon>
        <taxon>Mucoromycetes</taxon>
        <taxon>Mucorales</taxon>
        <taxon>Mucorineae</taxon>
        <taxon>Mucoraceae</taxon>
        <taxon>Helicostylum</taxon>
    </lineage>
</organism>
<protein>
    <submittedName>
        <fullName evidence="1">Uncharacterized protein</fullName>
    </submittedName>
</protein>
<evidence type="ECO:0000313" key="1">
    <source>
        <dbReference type="EMBL" id="GAA5800022.1"/>
    </source>
</evidence>
<keyword evidence="2" id="KW-1185">Reference proteome</keyword>
<sequence length="110" mass="12731">METNNYAESWHNQLNTTSLGRKRNGRVNRLVLILVKDFIHNINRIRAKVGRIGPEERRRRRKEMEAEAINAESMMSMTTVVNNGCVCTVSSFSTEGANYGIKRFRYSYSK</sequence>
<evidence type="ECO:0000313" key="2">
    <source>
        <dbReference type="Proteomes" id="UP001476247"/>
    </source>
</evidence>
<accession>A0ABP9XZ39</accession>
<dbReference type="Proteomes" id="UP001476247">
    <property type="component" value="Unassembled WGS sequence"/>
</dbReference>
<comment type="caution">
    <text evidence="1">The sequence shown here is derived from an EMBL/GenBank/DDBJ whole genome shotgun (WGS) entry which is preliminary data.</text>
</comment>
<name>A0ABP9XZ39_9FUNG</name>
<proteinExistence type="predicted"/>